<keyword evidence="1" id="KW-0812">Transmembrane</keyword>
<dbReference type="STRING" id="1423738.FC84_GL000423"/>
<dbReference type="InterPro" id="IPR050303">
    <property type="entry name" value="GatZ_KbaZ_carbometab"/>
</dbReference>
<dbReference type="PANTHER" id="PTHR32502:SF23">
    <property type="entry name" value="TRANSPORT PROTEIN, PTS SYSTEM"/>
    <property type="match status" value="1"/>
</dbReference>
<dbReference type="GO" id="GO:0009401">
    <property type="term" value="P:phosphoenolpyruvate-dependent sugar phosphotransferase system"/>
    <property type="evidence" value="ECO:0007669"/>
    <property type="project" value="InterPro"/>
</dbReference>
<dbReference type="InterPro" id="IPR004704">
    <property type="entry name" value="PTS_IID_man"/>
</dbReference>
<feature type="transmembrane region" description="Helical" evidence="1">
    <location>
        <begin position="229"/>
        <end position="247"/>
    </location>
</feature>
<feature type="transmembrane region" description="Helical" evidence="1">
    <location>
        <begin position="188"/>
        <end position="208"/>
    </location>
</feature>
<dbReference type="Proteomes" id="UP000051813">
    <property type="component" value="Unassembled WGS sequence"/>
</dbReference>
<feature type="transmembrane region" description="Helical" evidence="1">
    <location>
        <begin position="138"/>
        <end position="156"/>
    </location>
</feature>
<accession>A0A0R2BG86</accession>
<proteinExistence type="predicted"/>
<dbReference type="PATRIC" id="fig|1423738.3.peg.433"/>
<keyword evidence="1" id="KW-1133">Transmembrane helix</keyword>
<keyword evidence="1" id="KW-0472">Membrane</keyword>
<dbReference type="AlphaFoldDB" id="A0A0R2BG86"/>
<keyword evidence="3" id="KW-1185">Reference proteome</keyword>
<dbReference type="OrthoDB" id="9795582at2"/>
<dbReference type="PANTHER" id="PTHR32502">
    <property type="entry name" value="N-ACETYLGALACTOSAMINE PERMEASE II COMPONENT-RELATED"/>
    <property type="match status" value="1"/>
</dbReference>
<feature type="transmembrane region" description="Helical" evidence="1">
    <location>
        <begin position="253"/>
        <end position="272"/>
    </location>
</feature>
<sequence length="273" mass="29915">MKIGENINKDEKKLIRKMFWRSGSMYASVNPVTMGGGGFAYSMLPFINHFYKDKKERAEALERHTQYFSTTIPFSSFVMGIAASMEKENSQNPDFDVDSINAIKTSLMGPLAGIGDSLFWGVWRVVCAGIAITMAKQGSFLAPILFLLMFNIPNYLTRYYGGILGYSLGSKYIQKLYANGLIEVLTKAASILGLIMVGAMTVSMVIFKSKLHLTMGGKEIMNVQSVLDTIFKGLVPMLVTLGCAKLLEKKVGVITMIFGIVVVGILLSLLGIA</sequence>
<reference evidence="2 3" key="1">
    <citation type="journal article" date="2015" name="Genome Announc.">
        <title>Expanding the biotechnology potential of lactobacilli through comparative genomics of 213 strains and associated genera.</title>
        <authorList>
            <person name="Sun Z."/>
            <person name="Harris H.M."/>
            <person name="McCann A."/>
            <person name="Guo C."/>
            <person name="Argimon S."/>
            <person name="Zhang W."/>
            <person name="Yang X."/>
            <person name="Jeffery I.B."/>
            <person name="Cooney J.C."/>
            <person name="Kagawa T.F."/>
            <person name="Liu W."/>
            <person name="Song Y."/>
            <person name="Salvetti E."/>
            <person name="Wrobel A."/>
            <person name="Rasinkangas P."/>
            <person name="Parkhill J."/>
            <person name="Rea M.C."/>
            <person name="O'Sullivan O."/>
            <person name="Ritari J."/>
            <person name="Douillard F.P."/>
            <person name="Paul Ross R."/>
            <person name="Yang R."/>
            <person name="Briner A.E."/>
            <person name="Felis G.E."/>
            <person name="de Vos W.M."/>
            <person name="Barrangou R."/>
            <person name="Klaenhammer T.R."/>
            <person name="Caufield P.W."/>
            <person name="Cui Y."/>
            <person name="Zhang H."/>
            <person name="O'Toole P.W."/>
        </authorList>
    </citation>
    <scope>NUCLEOTIDE SEQUENCE [LARGE SCALE GENOMIC DNA]</scope>
    <source>
        <strain evidence="2 3">DSM 20335</strain>
    </source>
</reference>
<evidence type="ECO:0000313" key="2">
    <source>
        <dbReference type="EMBL" id="KRM78623.1"/>
    </source>
</evidence>
<dbReference type="Pfam" id="PF03613">
    <property type="entry name" value="EIID-AGA"/>
    <property type="match status" value="1"/>
</dbReference>
<dbReference type="GO" id="GO:0005886">
    <property type="term" value="C:plasma membrane"/>
    <property type="evidence" value="ECO:0007669"/>
    <property type="project" value="TreeGrafter"/>
</dbReference>
<dbReference type="RefSeq" id="WP_057757056.1">
    <property type="nucleotide sequence ID" value="NZ_AYYK01000014.1"/>
</dbReference>
<dbReference type="EMBL" id="AYYK01000014">
    <property type="protein sequence ID" value="KRM78623.1"/>
    <property type="molecule type" value="Genomic_DNA"/>
</dbReference>
<feature type="transmembrane region" description="Helical" evidence="1">
    <location>
        <begin position="25"/>
        <end position="47"/>
    </location>
</feature>
<name>A0A0R2BG86_9LACO</name>
<organism evidence="2 3">
    <name type="scientific">Lapidilactobacillus dextrinicus DSM 20335</name>
    <dbReference type="NCBI Taxonomy" id="1423738"/>
    <lineage>
        <taxon>Bacteria</taxon>
        <taxon>Bacillati</taxon>
        <taxon>Bacillota</taxon>
        <taxon>Bacilli</taxon>
        <taxon>Lactobacillales</taxon>
        <taxon>Lactobacillaceae</taxon>
        <taxon>Lapidilactobacillus</taxon>
    </lineage>
</organism>
<evidence type="ECO:0000313" key="3">
    <source>
        <dbReference type="Proteomes" id="UP000051813"/>
    </source>
</evidence>
<protein>
    <submittedName>
        <fullName evidence="2">PTS system mannose fructose sorbose family IIDsubunit</fullName>
    </submittedName>
</protein>
<gene>
    <name evidence="2" type="ORF">FC84_GL000423</name>
</gene>
<dbReference type="PROSITE" id="PS51108">
    <property type="entry name" value="PTS_EIID"/>
    <property type="match status" value="1"/>
</dbReference>
<evidence type="ECO:0000256" key="1">
    <source>
        <dbReference type="SAM" id="Phobius"/>
    </source>
</evidence>
<comment type="caution">
    <text evidence="2">The sequence shown here is derived from an EMBL/GenBank/DDBJ whole genome shotgun (WGS) entry which is preliminary data.</text>
</comment>